<feature type="transmembrane region" description="Helical" evidence="14">
    <location>
        <begin position="628"/>
        <end position="647"/>
    </location>
</feature>
<evidence type="ECO:0000313" key="16">
    <source>
        <dbReference type="EMBL" id="KAJ3588553.1"/>
    </source>
</evidence>
<keyword evidence="5 12" id="KW-0297">G-protein coupled receptor</keyword>
<comment type="similarity">
    <text evidence="12">Belongs to the G-protein coupled receptor 1 family.</text>
</comment>
<feature type="compositionally biased region" description="Polar residues" evidence="13">
    <location>
        <begin position="809"/>
        <end position="823"/>
    </location>
</feature>
<evidence type="ECO:0000313" key="17">
    <source>
        <dbReference type="Proteomes" id="UP001148018"/>
    </source>
</evidence>
<keyword evidence="3 12" id="KW-0812">Transmembrane</keyword>
<accession>A0A9Q0I8C6</accession>
<dbReference type="OrthoDB" id="8716763at2759"/>
<dbReference type="GO" id="GO:0015057">
    <property type="term" value="F:thrombin-activated receptor activity"/>
    <property type="evidence" value="ECO:0007669"/>
    <property type="project" value="InterPro"/>
</dbReference>
<keyword evidence="17" id="KW-1185">Reference proteome</keyword>
<dbReference type="PRINTS" id="PR01430">
    <property type="entry name" value="PROTEASEAR4"/>
</dbReference>
<feature type="compositionally biased region" description="Basic and acidic residues" evidence="13">
    <location>
        <begin position="828"/>
        <end position="840"/>
    </location>
</feature>
<comment type="subcellular location">
    <subcellularLocation>
        <location evidence="1">Cell membrane</location>
        <topology evidence="1">Multi-pass membrane protein</topology>
    </subcellularLocation>
</comment>
<dbReference type="Gene3D" id="1.20.1070.10">
    <property type="entry name" value="Rhodopsin 7-helix transmembrane proteins"/>
    <property type="match status" value="2"/>
</dbReference>
<evidence type="ECO:0000256" key="12">
    <source>
        <dbReference type="RuleBase" id="RU000688"/>
    </source>
</evidence>
<dbReference type="AlphaFoldDB" id="A0A9Q0I8C6"/>
<dbReference type="InterPro" id="IPR017452">
    <property type="entry name" value="GPCR_Rhodpsn_7TM"/>
</dbReference>
<feature type="transmembrane region" description="Helical" evidence="14">
    <location>
        <begin position="589"/>
        <end position="607"/>
    </location>
</feature>
<feature type="domain" description="G-protein coupled receptors family 1 profile" evidence="15">
    <location>
        <begin position="107"/>
        <end position="354"/>
    </location>
</feature>
<feature type="transmembrane region" description="Helical" evidence="14">
    <location>
        <begin position="723"/>
        <end position="746"/>
    </location>
</feature>
<evidence type="ECO:0000256" key="11">
    <source>
        <dbReference type="PIRSR" id="PIRSR603912-52"/>
    </source>
</evidence>
<dbReference type="InterPro" id="IPR003912">
    <property type="entry name" value="Protea_act_rcpt"/>
</dbReference>
<feature type="transmembrane region" description="Helical" evidence="14">
    <location>
        <begin position="206"/>
        <end position="225"/>
    </location>
</feature>
<name>A0A9Q0I8C6_9TELE</name>
<dbReference type="InterPro" id="IPR000276">
    <property type="entry name" value="GPCR_Rhodpsn"/>
</dbReference>
<evidence type="ECO:0000256" key="4">
    <source>
        <dbReference type="ARBA" id="ARBA00022989"/>
    </source>
</evidence>
<evidence type="ECO:0000256" key="7">
    <source>
        <dbReference type="ARBA" id="ARBA00023157"/>
    </source>
</evidence>
<dbReference type="PANTHER" id="PTHR24232:SF22">
    <property type="entry name" value="PROTEINASE-ACTIVATED RECEPTOR 4"/>
    <property type="match status" value="1"/>
</dbReference>
<feature type="transmembrane region" description="Helical" evidence="14">
    <location>
        <begin position="549"/>
        <end position="569"/>
    </location>
</feature>
<keyword evidence="9" id="KW-0325">Glycoprotein</keyword>
<dbReference type="PRINTS" id="PR01428">
    <property type="entry name" value="PROTEASEAR"/>
</dbReference>
<evidence type="ECO:0000256" key="14">
    <source>
        <dbReference type="SAM" id="Phobius"/>
    </source>
</evidence>
<dbReference type="FunFam" id="1.20.1070.10:FF:000040">
    <property type="entry name" value="Coagulation factor 2 (thrombin) receptor"/>
    <property type="match status" value="2"/>
</dbReference>
<keyword evidence="4 14" id="KW-1133">Transmembrane helix</keyword>
<dbReference type="PROSITE" id="PS00237">
    <property type="entry name" value="G_PROTEIN_RECEP_F1_1"/>
    <property type="match status" value="2"/>
</dbReference>
<dbReference type="PROSITE" id="PS50262">
    <property type="entry name" value="G_PROTEIN_RECEP_F1_2"/>
    <property type="match status" value="2"/>
</dbReference>
<keyword evidence="10 12" id="KW-0807">Transducer</keyword>
<evidence type="ECO:0000256" key="1">
    <source>
        <dbReference type="ARBA" id="ARBA00004651"/>
    </source>
</evidence>
<feature type="transmembrane region" description="Helical" evidence="14">
    <location>
        <begin position="29"/>
        <end position="46"/>
    </location>
</feature>
<evidence type="ECO:0000256" key="13">
    <source>
        <dbReference type="SAM" id="MobiDB-lite"/>
    </source>
</evidence>
<evidence type="ECO:0000256" key="10">
    <source>
        <dbReference type="ARBA" id="ARBA00023224"/>
    </source>
</evidence>
<dbReference type="EMBL" id="JANIIK010000116">
    <property type="protein sequence ID" value="KAJ3588553.1"/>
    <property type="molecule type" value="Genomic_DNA"/>
</dbReference>
<dbReference type="Proteomes" id="UP001148018">
    <property type="component" value="Unassembled WGS sequence"/>
</dbReference>
<evidence type="ECO:0000256" key="8">
    <source>
        <dbReference type="ARBA" id="ARBA00023170"/>
    </source>
</evidence>
<feature type="transmembrane region" description="Helical" evidence="14">
    <location>
        <begin position="457"/>
        <end position="476"/>
    </location>
</feature>
<feature type="transmembrane region" description="Helical" evidence="14">
    <location>
        <begin position="127"/>
        <end position="147"/>
    </location>
</feature>
<organism evidence="16 17">
    <name type="scientific">Muraenolepis orangiensis</name>
    <name type="common">Patagonian moray cod</name>
    <dbReference type="NCBI Taxonomy" id="630683"/>
    <lineage>
        <taxon>Eukaryota</taxon>
        <taxon>Metazoa</taxon>
        <taxon>Chordata</taxon>
        <taxon>Craniata</taxon>
        <taxon>Vertebrata</taxon>
        <taxon>Euteleostomi</taxon>
        <taxon>Actinopterygii</taxon>
        <taxon>Neopterygii</taxon>
        <taxon>Teleostei</taxon>
        <taxon>Neoteleostei</taxon>
        <taxon>Acanthomorphata</taxon>
        <taxon>Zeiogadaria</taxon>
        <taxon>Gadariae</taxon>
        <taxon>Gadiformes</taxon>
        <taxon>Muraenolepidoidei</taxon>
        <taxon>Muraenolepididae</taxon>
        <taxon>Muraenolepis</taxon>
    </lineage>
</organism>
<dbReference type="PANTHER" id="PTHR24232">
    <property type="entry name" value="G-PROTEIN COUPLED RECEPTOR"/>
    <property type="match status" value="1"/>
</dbReference>
<evidence type="ECO:0000256" key="9">
    <source>
        <dbReference type="ARBA" id="ARBA00023180"/>
    </source>
</evidence>
<keyword evidence="2" id="KW-1003">Cell membrane</keyword>
<dbReference type="GO" id="GO:0005886">
    <property type="term" value="C:plasma membrane"/>
    <property type="evidence" value="ECO:0007669"/>
    <property type="project" value="UniProtKB-SubCell"/>
</dbReference>
<feature type="transmembrane region" description="Helical" evidence="14">
    <location>
        <begin position="336"/>
        <end position="357"/>
    </location>
</feature>
<dbReference type="GO" id="GO:0007596">
    <property type="term" value="P:blood coagulation"/>
    <property type="evidence" value="ECO:0007669"/>
    <property type="project" value="InterPro"/>
</dbReference>
<feature type="transmembrane region" description="Helical" evidence="14">
    <location>
        <begin position="91"/>
        <end position="115"/>
    </location>
</feature>
<protein>
    <recommendedName>
        <fullName evidence="15">G-protein coupled receptors family 1 profile domain-containing protein</fullName>
    </recommendedName>
</protein>
<proteinExistence type="inferred from homology"/>
<feature type="region of interest" description="Disordered" evidence="13">
    <location>
        <begin position="798"/>
        <end position="840"/>
    </location>
</feature>
<reference evidence="16" key="1">
    <citation type="submission" date="2022-07" db="EMBL/GenBank/DDBJ databases">
        <title>Chromosome-level genome of Muraenolepis orangiensis.</title>
        <authorList>
            <person name="Kim J."/>
        </authorList>
    </citation>
    <scope>NUCLEOTIDE SEQUENCE</scope>
    <source>
        <strain evidence="16">KU_S4_2022</strain>
        <tissue evidence="16">Muscle</tissue>
    </source>
</reference>
<keyword evidence="8 12" id="KW-0675">Receptor</keyword>
<dbReference type="GO" id="GO:0007200">
    <property type="term" value="P:phospholipase C-activating G protein-coupled receptor signaling pathway"/>
    <property type="evidence" value="ECO:0007669"/>
    <property type="project" value="TreeGrafter"/>
</dbReference>
<dbReference type="InterPro" id="IPR003944">
    <property type="entry name" value="Prot_act_rcpt_4"/>
</dbReference>
<feature type="transmembrane region" description="Helical" evidence="14">
    <location>
        <begin position="256"/>
        <end position="280"/>
    </location>
</feature>
<evidence type="ECO:0000256" key="3">
    <source>
        <dbReference type="ARBA" id="ARBA00022692"/>
    </source>
</evidence>
<gene>
    <name evidence="16" type="ORF">NHX12_012145</name>
</gene>
<evidence type="ECO:0000256" key="5">
    <source>
        <dbReference type="ARBA" id="ARBA00023040"/>
    </source>
</evidence>
<evidence type="ECO:0000259" key="15">
    <source>
        <dbReference type="PROSITE" id="PS50262"/>
    </source>
</evidence>
<evidence type="ECO:0000256" key="6">
    <source>
        <dbReference type="ARBA" id="ARBA00023136"/>
    </source>
</evidence>
<keyword evidence="7 11" id="KW-1015">Disulfide bond</keyword>
<feature type="transmembrane region" description="Helical" evidence="14">
    <location>
        <begin position="513"/>
        <end position="537"/>
    </location>
</feature>
<feature type="disulfide bond" evidence="11">
    <location>
        <begin position="162"/>
        <end position="243"/>
    </location>
</feature>
<feature type="transmembrane region" description="Helical" evidence="14">
    <location>
        <begin position="167"/>
        <end position="185"/>
    </location>
</feature>
<keyword evidence="6 14" id="KW-0472">Membrane</keyword>
<feature type="transmembrane region" description="Helical" evidence="14">
    <location>
        <begin position="678"/>
        <end position="702"/>
    </location>
</feature>
<evidence type="ECO:0000256" key="2">
    <source>
        <dbReference type="ARBA" id="ARBA00022475"/>
    </source>
</evidence>
<comment type="caution">
    <text evidence="16">The sequence shown here is derived from an EMBL/GenBank/DDBJ whole genome shotgun (WGS) entry which is preliminary data.</text>
</comment>
<dbReference type="GO" id="GO:0035025">
    <property type="term" value="P:positive regulation of Rho protein signal transduction"/>
    <property type="evidence" value="ECO:0007669"/>
    <property type="project" value="TreeGrafter"/>
</dbReference>
<dbReference type="Pfam" id="PF00001">
    <property type="entry name" value="7tm_1"/>
    <property type="match status" value="2"/>
</dbReference>
<sequence>MVEKILCGRWTGDTLDGEKEKQDRRGFPFTMWRELIFAVLLLAALVGQSCPNQIEECLDADLRSFGLITKYNKNSIRNVSVPLLTGPITKIFIPLLYLLTLCVGLPANLLSLWVLVFRTKKLPSTTLLINLTASDIMLLLVLPFRIAYHLRGNDWPFGEPLCRVVMALFYGNMYGCVLCLALVALDRYVALVHPFGAKVLRSRRTSLYMSLGVWTVVAAAMVPLLSSQQTYSLKMEMLNITTCHDVLPVEKQESYFLPYFTTLFTLCFLLPFLVIVYCYGAVLRTLVAGGKRYGHAVRVTALVLVVFIVCLLPSNILLLLTYAIRGEGGEDIYLPYMVSLAVSTLNSCIDPFIFYYVSDDFRAKVRSSLCRCCGSGGAGPASSSSGNPVSYTSSSRIQTRLTLLDKSSRKATSKEDTAAECPLESEILCGRWTGDTLDGEKEKQDRRGFPFTMWRELIFAVLLLAALVGLSCPNQIEECPVANPRSLHLIIKCNKNTLRNDSIQQLTGPTTNLFIPLLYLLALCVGLPANLLSLWVLVFRTKKLPSTTLLINLTASDIMLLLVLPFRIAYHLRGNDWPFGEPLCRVVMALFYGNMYGCVLCLALVALDRYVALVHPFGAKVLRSRRTSLYMSLGVWTVVAAAMVPLLSSQQTYSLKMEMLNITTCHDVLPVEKQESYFLPYFTTLFTLCFLLPFLVIVYCYGAVLRTLVAGGKRYGHAVRVTALVLVVFIVCLLPSNILLLLTYAIRGEGGEDIYLPYMVSLAVSTLNSCIDPFIFYYVSDDFRAKVRSSLCRCCGSGGAGPASSSSGNPVSYTSSSRIQTRLTLLDKSSRKATSKEDTA</sequence>
<dbReference type="PRINTS" id="PR00237">
    <property type="entry name" value="GPCRRHODOPSN"/>
</dbReference>
<dbReference type="SUPFAM" id="SSF81321">
    <property type="entry name" value="Family A G protein-coupled receptor-like"/>
    <property type="match status" value="2"/>
</dbReference>
<feature type="transmembrane region" description="Helical" evidence="14">
    <location>
        <begin position="758"/>
        <end position="779"/>
    </location>
</feature>
<feature type="transmembrane region" description="Helical" evidence="14">
    <location>
        <begin position="301"/>
        <end position="324"/>
    </location>
</feature>
<feature type="domain" description="G-protein coupled receptors family 1 profile" evidence="15">
    <location>
        <begin position="529"/>
        <end position="776"/>
    </location>
</feature>